<dbReference type="PANTHER" id="PTHR11059:SF0">
    <property type="entry name" value="DNA REPAIR PROTEIN RECN"/>
    <property type="match status" value="1"/>
</dbReference>
<evidence type="ECO:0000256" key="5">
    <source>
        <dbReference type="ARBA" id="ARBA00022763"/>
    </source>
</evidence>
<dbReference type="Proteomes" id="UP000184480">
    <property type="component" value="Unassembled WGS sequence"/>
</dbReference>
<dbReference type="InterPro" id="IPR003395">
    <property type="entry name" value="RecF/RecN/SMC_N"/>
</dbReference>
<evidence type="ECO:0000256" key="6">
    <source>
        <dbReference type="ARBA" id="ARBA00022840"/>
    </source>
</evidence>
<dbReference type="CDD" id="cd03241">
    <property type="entry name" value="ABC_RecN"/>
    <property type="match status" value="2"/>
</dbReference>
<dbReference type="InterPro" id="IPR004604">
    <property type="entry name" value="DNA_recomb/repair_RecN"/>
</dbReference>
<evidence type="ECO:0000256" key="2">
    <source>
        <dbReference type="ARBA" id="ARBA00009441"/>
    </source>
</evidence>
<dbReference type="GO" id="GO:0005524">
    <property type="term" value="F:ATP binding"/>
    <property type="evidence" value="ECO:0007669"/>
    <property type="project" value="UniProtKB-KW"/>
</dbReference>
<keyword evidence="6" id="KW-0067">ATP-binding</keyword>
<dbReference type="OrthoDB" id="9806954at2"/>
<accession>A0A1M4YIT0</accession>
<dbReference type="GO" id="GO:0043590">
    <property type="term" value="C:bacterial nucleoid"/>
    <property type="evidence" value="ECO:0007669"/>
    <property type="project" value="TreeGrafter"/>
</dbReference>
<keyword evidence="7 9" id="KW-0234">DNA repair</keyword>
<comment type="function">
    <text evidence="1 9">May be involved in recombinational repair of damaged DNA.</text>
</comment>
<dbReference type="EMBL" id="FQUC01000003">
    <property type="protein sequence ID" value="SHF05735.1"/>
    <property type="molecule type" value="Genomic_DNA"/>
</dbReference>
<proteinExistence type="inferred from homology"/>
<evidence type="ECO:0000256" key="10">
    <source>
        <dbReference type="SAM" id="Coils"/>
    </source>
</evidence>
<feature type="coiled-coil region" evidence="10">
    <location>
        <begin position="329"/>
        <end position="363"/>
    </location>
</feature>
<dbReference type="GO" id="GO:0009432">
    <property type="term" value="P:SOS response"/>
    <property type="evidence" value="ECO:0007669"/>
    <property type="project" value="TreeGrafter"/>
</dbReference>
<dbReference type="InterPro" id="IPR027417">
    <property type="entry name" value="P-loop_NTPase"/>
</dbReference>
<evidence type="ECO:0000256" key="8">
    <source>
        <dbReference type="ARBA" id="ARBA00033408"/>
    </source>
</evidence>
<dbReference type="SUPFAM" id="SSF52540">
    <property type="entry name" value="P-loop containing nucleoside triphosphate hydrolases"/>
    <property type="match status" value="1"/>
</dbReference>
<evidence type="ECO:0000256" key="1">
    <source>
        <dbReference type="ARBA" id="ARBA00003618"/>
    </source>
</evidence>
<dbReference type="Pfam" id="PF02463">
    <property type="entry name" value="SMC_N"/>
    <property type="match status" value="1"/>
</dbReference>
<sequence length="553" mass="61837">MLKSLYIKNYALIDSLEMDFESGFSVITGETGAGKSIILGALSLILGQRADTKALKQGEAKCVIEGTFDVSAYDLKSFCEEAGIEYDPETYILRREILSSGKSRAFINDSPVSLNELKDLGGFLIDIHSQHQNLMLGDTHFQMQVVDSLAGTGLLLKDYKEAFKIYRLADKALTELKELAAQNKADEDYFRFQYEALSEAKLSEDEQQELEQEQELLNHAEDIKSALYKIHTLLSDDDKGIVTSLKDSIHTANNLNGVYPNAESIIQRLDSAYIDLKDLSGEIERSAGDVEFDPERLSFIEERLDQLYTLQQKHRVSSVAELLVIYNDLKTKLANIDSFDQQIEDQEKDLRIKQEKMLVLAEKLSKQRKTSAPKIEKQLIDKITYLGMPNVRFECRIEAKSHPDTSGIDDLQFMFSANKNMPLQPVADVASGGEISRVMLCLKSMIAGATALPTIIFDEIDTGVSGEVADKMGQIMKDFGQQMQVIAITHLPQIAAKGKAHYFVYKADDQKGTTTNLKRLTDGQRIQEIAQMLSGAKITDAAIENAKEMLELK</sequence>
<dbReference type="GO" id="GO:0006281">
    <property type="term" value="P:DNA repair"/>
    <property type="evidence" value="ECO:0007669"/>
    <property type="project" value="UniProtKB-KW"/>
</dbReference>
<dbReference type="PANTHER" id="PTHR11059">
    <property type="entry name" value="DNA REPAIR PROTEIN RECN"/>
    <property type="match status" value="1"/>
</dbReference>
<evidence type="ECO:0000256" key="9">
    <source>
        <dbReference type="PIRNR" id="PIRNR003128"/>
    </source>
</evidence>
<comment type="similarity">
    <text evidence="2 9">Belongs to the RecN family.</text>
</comment>
<evidence type="ECO:0000256" key="4">
    <source>
        <dbReference type="ARBA" id="ARBA00022741"/>
    </source>
</evidence>
<keyword evidence="13" id="KW-1185">Reference proteome</keyword>
<dbReference type="Gene3D" id="3.40.50.300">
    <property type="entry name" value="P-loop containing nucleotide triphosphate hydrolases"/>
    <property type="match status" value="2"/>
</dbReference>
<feature type="domain" description="RecF/RecN/SMC N-terminal" evidence="11">
    <location>
        <begin position="2"/>
        <end position="510"/>
    </location>
</feature>
<gene>
    <name evidence="12" type="ORF">SAMN05444362_103187</name>
</gene>
<keyword evidence="5 9" id="KW-0227">DNA damage</keyword>
<dbReference type="PIRSF" id="PIRSF003128">
    <property type="entry name" value="RecN"/>
    <property type="match status" value="1"/>
</dbReference>
<evidence type="ECO:0000259" key="11">
    <source>
        <dbReference type="Pfam" id="PF02463"/>
    </source>
</evidence>
<dbReference type="NCBIfam" id="TIGR00634">
    <property type="entry name" value="recN"/>
    <property type="match status" value="1"/>
</dbReference>
<dbReference type="AlphaFoldDB" id="A0A1M4YIT0"/>
<evidence type="ECO:0000256" key="7">
    <source>
        <dbReference type="ARBA" id="ARBA00023204"/>
    </source>
</evidence>
<protein>
    <recommendedName>
        <fullName evidence="3 9">DNA repair protein RecN</fullName>
    </recommendedName>
    <alternativeName>
        <fullName evidence="8 9">Recombination protein N</fullName>
    </alternativeName>
</protein>
<keyword evidence="4" id="KW-0547">Nucleotide-binding</keyword>
<dbReference type="STRING" id="1346286.SAMN05444362_103187"/>
<reference evidence="13" key="1">
    <citation type="submission" date="2016-11" db="EMBL/GenBank/DDBJ databases">
        <authorList>
            <person name="Varghese N."/>
            <person name="Submissions S."/>
        </authorList>
    </citation>
    <scope>NUCLEOTIDE SEQUENCE [LARGE SCALE GENOMIC DNA]</scope>
    <source>
        <strain evidence="13">DSM 27370</strain>
    </source>
</reference>
<dbReference type="RefSeq" id="WP_062177560.1">
    <property type="nucleotide sequence ID" value="NZ_BBXL01000003.1"/>
</dbReference>
<dbReference type="NCBIfam" id="NF008121">
    <property type="entry name" value="PRK10869.1"/>
    <property type="match status" value="1"/>
</dbReference>
<evidence type="ECO:0000313" key="12">
    <source>
        <dbReference type="EMBL" id="SHF05735.1"/>
    </source>
</evidence>
<evidence type="ECO:0000313" key="13">
    <source>
        <dbReference type="Proteomes" id="UP000184480"/>
    </source>
</evidence>
<keyword evidence="10" id="KW-0175">Coiled coil</keyword>
<dbReference type="GO" id="GO:0006310">
    <property type="term" value="P:DNA recombination"/>
    <property type="evidence" value="ECO:0007669"/>
    <property type="project" value="InterPro"/>
</dbReference>
<dbReference type="FunFam" id="3.40.50.300:FF:000319">
    <property type="entry name" value="DNA repair protein RecN"/>
    <property type="match status" value="1"/>
</dbReference>
<organism evidence="12 13">
    <name type="scientific">Dysgonomonas macrotermitis</name>
    <dbReference type="NCBI Taxonomy" id="1346286"/>
    <lineage>
        <taxon>Bacteria</taxon>
        <taxon>Pseudomonadati</taxon>
        <taxon>Bacteroidota</taxon>
        <taxon>Bacteroidia</taxon>
        <taxon>Bacteroidales</taxon>
        <taxon>Dysgonomonadaceae</taxon>
        <taxon>Dysgonomonas</taxon>
    </lineage>
</organism>
<name>A0A1M4YIT0_9BACT</name>
<evidence type="ECO:0000256" key="3">
    <source>
        <dbReference type="ARBA" id="ARBA00021315"/>
    </source>
</evidence>